<dbReference type="SMART" id="SM01321">
    <property type="entry name" value="Y1_Tnp"/>
    <property type="match status" value="1"/>
</dbReference>
<evidence type="ECO:0000313" key="3">
    <source>
        <dbReference type="Proteomes" id="UP000034917"/>
    </source>
</evidence>
<dbReference type="InterPro" id="IPR002686">
    <property type="entry name" value="Transposase_17"/>
</dbReference>
<evidence type="ECO:0000259" key="1">
    <source>
        <dbReference type="SMART" id="SM01321"/>
    </source>
</evidence>
<dbReference type="PANTHER" id="PTHR36966:SF1">
    <property type="entry name" value="REP-ASSOCIATED TYROSINE TRANSPOSASE"/>
    <property type="match status" value="1"/>
</dbReference>
<comment type="caution">
    <text evidence="2">The sequence shown here is derived from an EMBL/GenBank/DDBJ whole genome shotgun (WGS) entry which is preliminary data.</text>
</comment>
<dbReference type="InterPro" id="IPR036515">
    <property type="entry name" value="Transposase_17_sf"/>
</dbReference>
<dbReference type="AlphaFoldDB" id="A0A0G0GK66"/>
<dbReference type="Proteomes" id="UP000034917">
    <property type="component" value="Unassembled WGS sequence"/>
</dbReference>
<accession>A0A0G0GK66</accession>
<proteinExistence type="predicted"/>
<dbReference type="PATRIC" id="fig|1618486.3.peg.159"/>
<evidence type="ECO:0000313" key="2">
    <source>
        <dbReference type="EMBL" id="KKQ26540.1"/>
    </source>
</evidence>
<name>A0A0G0GK66_9BACT</name>
<dbReference type="Gene3D" id="3.30.70.1290">
    <property type="entry name" value="Transposase IS200-like"/>
    <property type="match status" value="1"/>
</dbReference>
<feature type="domain" description="Transposase IS200-like" evidence="1">
    <location>
        <begin position="17"/>
        <end position="166"/>
    </location>
</feature>
<dbReference type="SUPFAM" id="SSF143422">
    <property type="entry name" value="Transposase IS200-like"/>
    <property type="match status" value="1"/>
</dbReference>
<dbReference type="EMBL" id="LBSV01000002">
    <property type="protein sequence ID" value="KKQ26540.1"/>
    <property type="molecule type" value="Genomic_DNA"/>
</dbReference>
<sequence>MIYRYRKTNRLKHFDYSSSGYYFVTICTKNRECLFGEIINGEMILSEYGKIVEKYWIEIPKYYQNVFIDEYIIMPNHVHGIIVIKQDEPIVGTIHELSLQDKSYFNDWLQRRNMLLSKIIGFFKMNSSKLIHQLGQNIFKWQRSFYDHVIRNEESLAEIRKYIQDNPKNWDKDINNLSFKHQINFTKGINNIIDSI</sequence>
<organism evidence="2 3">
    <name type="scientific">Candidatus Roizmanbacteria bacterium GW2011_GWC2_37_13</name>
    <dbReference type="NCBI Taxonomy" id="1618486"/>
    <lineage>
        <taxon>Bacteria</taxon>
        <taxon>Candidatus Roizmaniibacteriota</taxon>
    </lineage>
</organism>
<protein>
    <recommendedName>
        <fullName evidence="1">Transposase IS200-like domain-containing protein</fullName>
    </recommendedName>
</protein>
<dbReference type="GO" id="GO:0006313">
    <property type="term" value="P:DNA transposition"/>
    <property type="evidence" value="ECO:0007669"/>
    <property type="project" value="InterPro"/>
</dbReference>
<dbReference type="InterPro" id="IPR052715">
    <property type="entry name" value="RAYT_transposase"/>
</dbReference>
<reference evidence="2 3" key="1">
    <citation type="journal article" date="2015" name="Nature">
        <title>rRNA introns, odd ribosomes, and small enigmatic genomes across a large radiation of phyla.</title>
        <authorList>
            <person name="Brown C.T."/>
            <person name="Hug L.A."/>
            <person name="Thomas B.C."/>
            <person name="Sharon I."/>
            <person name="Castelle C.J."/>
            <person name="Singh A."/>
            <person name="Wilkins M.J."/>
            <person name="Williams K.H."/>
            <person name="Banfield J.F."/>
        </authorList>
    </citation>
    <scope>NUCLEOTIDE SEQUENCE [LARGE SCALE GENOMIC DNA]</scope>
</reference>
<dbReference type="GO" id="GO:0043565">
    <property type="term" value="F:sequence-specific DNA binding"/>
    <property type="evidence" value="ECO:0007669"/>
    <property type="project" value="TreeGrafter"/>
</dbReference>
<dbReference type="GO" id="GO:0004803">
    <property type="term" value="F:transposase activity"/>
    <property type="evidence" value="ECO:0007669"/>
    <property type="project" value="InterPro"/>
</dbReference>
<gene>
    <name evidence="2" type="ORF">US40_C0002G0074</name>
</gene>
<dbReference type="PANTHER" id="PTHR36966">
    <property type="entry name" value="REP-ASSOCIATED TYROSINE TRANSPOSASE"/>
    <property type="match status" value="1"/>
</dbReference>